<feature type="transmembrane region" description="Helical" evidence="1">
    <location>
        <begin position="345"/>
        <end position="369"/>
    </location>
</feature>
<evidence type="ECO:0000256" key="1">
    <source>
        <dbReference type="SAM" id="Phobius"/>
    </source>
</evidence>
<comment type="caution">
    <text evidence="2">The sequence shown here is derived from an EMBL/GenBank/DDBJ whole genome shotgun (WGS) entry which is preliminary data.</text>
</comment>
<keyword evidence="3" id="KW-1185">Reference proteome</keyword>
<protein>
    <submittedName>
        <fullName evidence="2">Uncharacterized protein</fullName>
    </submittedName>
</protein>
<evidence type="ECO:0000313" key="3">
    <source>
        <dbReference type="Proteomes" id="UP000673434"/>
    </source>
</evidence>
<dbReference type="RefSeq" id="WP_210846190.1">
    <property type="nucleotide sequence ID" value="NZ_JAGKON010000013.1"/>
</dbReference>
<dbReference type="AlphaFoldDB" id="A0AAP2BIE3"/>
<dbReference type="Proteomes" id="UP000673434">
    <property type="component" value="Unassembled WGS sequence"/>
</dbReference>
<accession>A0AAP2BIE3</accession>
<keyword evidence="1" id="KW-0812">Transmembrane</keyword>
<gene>
    <name evidence="2" type="ORF">J7S78_13375</name>
</gene>
<keyword evidence="1" id="KW-1133">Transmembrane helix</keyword>
<reference evidence="2 3" key="1">
    <citation type="submission" date="2021-03" db="EMBL/GenBank/DDBJ databases">
        <authorList>
            <person name="Stanton E."/>
        </authorList>
    </citation>
    <scope>NUCLEOTIDE SEQUENCE [LARGE SCALE GENOMIC DNA]</scope>
    <source>
        <strain evidence="2 3">2020EL-00037</strain>
    </source>
</reference>
<organism evidence="2 3">
    <name type="scientific">Klebsiella oxytoca</name>
    <dbReference type="NCBI Taxonomy" id="571"/>
    <lineage>
        <taxon>Bacteria</taxon>
        <taxon>Pseudomonadati</taxon>
        <taxon>Pseudomonadota</taxon>
        <taxon>Gammaproteobacteria</taxon>
        <taxon>Enterobacterales</taxon>
        <taxon>Enterobacteriaceae</taxon>
        <taxon>Klebsiella/Raoultella group</taxon>
        <taxon>Klebsiella</taxon>
    </lineage>
</organism>
<sequence length="378" mass="42034">MLIIYSVSCAGIIIYKQAFPASRALDANARQFYNKYQPPIERDTTFTPSHLSHRIIAMDADDGIIGGAATSDALANVNHYLSDVARRCHYAPGDEAAATFLNCANGVLHGHFYYHSADDAGRGYAEHNSDCDANVFLMMDAAKEAGLPTYIVYAPGHAFIAWKDGHGGFRYHETTGGNNEGRPFDFRNGLYKKTMDRTYYSPRAYGDPVIPAIYRALTSSISGRGGELPALVNRYPDNALIVSALLRWKRQHGATSPDDVERIESALTTDITDSGLYLSLTDFYLRAGSRDRARDAFDRVPARDCGDECYGYGIRLGITKFRLMNPVWKPYSAYMSGHGVSANTWTFWGVWPKLIILLVVLTFIIHWVLTAKKPEKDS</sequence>
<name>A0AAP2BIE3_KLEOX</name>
<proteinExistence type="predicted"/>
<dbReference type="EMBL" id="JAGKON010000013">
    <property type="protein sequence ID" value="MBQ0600782.1"/>
    <property type="molecule type" value="Genomic_DNA"/>
</dbReference>
<evidence type="ECO:0000313" key="2">
    <source>
        <dbReference type="EMBL" id="MBQ0600782.1"/>
    </source>
</evidence>
<keyword evidence="1" id="KW-0472">Membrane</keyword>